<keyword evidence="2" id="KW-0378">Hydrolase</keyword>
<dbReference type="Proteomes" id="UP001310386">
    <property type="component" value="Unassembled WGS sequence"/>
</dbReference>
<dbReference type="EMBL" id="JAYJLD010000029">
    <property type="protein sequence ID" value="MEB3103200.1"/>
    <property type="molecule type" value="Genomic_DNA"/>
</dbReference>
<reference evidence="2" key="1">
    <citation type="submission" date="2023-12" db="EMBL/GenBank/DDBJ databases">
        <title>Fervidustalea candida gen. nov., sp. nov., a novel member of the family Paenibacillaceae isolated from a geothermal area.</title>
        <authorList>
            <person name="Li W.-J."/>
            <person name="Jiao J.-Y."/>
            <person name="Chen Y."/>
        </authorList>
    </citation>
    <scope>NUCLEOTIDE SEQUENCE</scope>
    <source>
        <strain evidence="2">SYSU GA230002</strain>
    </source>
</reference>
<keyword evidence="2" id="KW-0255">Endonuclease</keyword>
<protein>
    <submittedName>
        <fullName evidence="2">HNH endonuclease</fullName>
    </submittedName>
</protein>
<comment type="caution">
    <text evidence="2">The sequence shown here is derived from an EMBL/GenBank/DDBJ whole genome shotgun (WGS) entry which is preliminary data.</text>
</comment>
<dbReference type="GO" id="GO:0004519">
    <property type="term" value="F:endonuclease activity"/>
    <property type="evidence" value="ECO:0007669"/>
    <property type="project" value="UniProtKB-KW"/>
</dbReference>
<evidence type="ECO:0000313" key="2">
    <source>
        <dbReference type="EMBL" id="MEB3103200.1"/>
    </source>
</evidence>
<gene>
    <name evidence="2" type="ORF">VF724_16300</name>
</gene>
<name>A0ABU5ZPL9_9BACL</name>
<organism evidence="2 3">
    <name type="scientific">Ferviditalea candida</name>
    <dbReference type="NCBI Taxonomy" id="3108399"/>
    <lineage>
        <taxon>Bacteria</taxon>
        <taxon>Bacillati</taxon>
        <taxon>Bacillota</taxon>
        <taxon>Bacilli</taxon>
        <taxon>Bacillales</taxon>
        <taxon>Paenibacillaceae</taxon>
        <taxon>Ferviditalea</taxon>
    </lineage>
</organism>
<proteinExistence type="predicted"/>
<dbReference type="Gene3D" id="1.10.30.50">
    <property type="match status" value="1"/>
</dbReference>
<dbReference type="InterPro" id="IPR003615">
    <property type="entry name" value="HNH_nuc"/>
</dbReference>
<dbReference type="RefSeq" id="WP_371755329.1">
    <property type="nucleotide sequence ID" value="NZ_JAYJLD010000029.1"/>
</dbReference>
<feature type="domain" description="HNH" evidence="1">
    <location>
        <begin position="2"/>
        <end position="28"/>
    </location>
</feature>
<dbReference type="Pfam" id="PF01844">
    <property type="entry name" value="HNH"/>
    <property type="match status" value="1"/>
</dbReference>
<sequence length="51" mass="5346">MPASKGGSDLPGNLLASCSECNTKRGNRSASLTLKKKRIPRRILSSSVTAS</sequence>
<evidence type="ECO:0000259" key="1">
    <source>
        <dbReference type="Pfam" id="PF01844"/>
    </source>
</evidence>
<dbReference type="CDD" id="cd00085">
    <property type="entry name" value="HNHc"/>
    <property type="match status" value="1"/>
</dbReference>
<evidence type="ECO:0000313" key="3">
    <source>
        <dbReference type="Proteomes" id="UP001310386"/>
    </source>
</evidence>
<accession>A0ABU5ZPL9</accession>
<dbReference type="InterPro" id="IPR002711">
    <property type="entry name" value="HNH"/>
</dbReference>
<keyword evidence="3" id="KW-1185">Reference proteome</keyword>
<keyword evidence="2" id="KW-0540">Nuclease</keyword>